<accession>A0A1I3Y829</accession>
<keyword evidence="4 7" id="KW-1133">Transmembrane helix</keyword>
<evidence type="ECO:0000256" key="4">
    <source>
        <dbReference type="ARBA" id="ARBA00022989"/>
    </source>
</evidence>
<dbReference type="Pfam" id="PF12704">
    <property type="entry name" value="MacB_PCD"/>
    <property type="match status" value="1"/>
</dbReference>
<evidence type="ECO:0000256" key="7">
    <source>
        <dbReference type="SAM" id="Phobius"/>
    </source>
</evidence>
<evidence type="ECO:0000256" key="2">
    <source>
        <dbReference type="ARBA" id="ARBA00022475"/>
    </source>
</evidence>
<evidence type="ECO:0000256" key="6">
    <source>
        <dbReference type="ARBA" id="ARBA00038076"/>
    </source>
</evidence>
<comment type="subcellular location">
    <subcellularLocation>
        <location evidence="1">Cell membrane</location>
        <topology evidence="1">Multi-pass membrane protein</topology>
    </subcellularLocation>
</comment>
<dbReference type="OrthoDB" id="9770036at2"/>
<feature type="domain" description="MacB-like periplasmic core" evidence="9">
    <location>
        <begin position="21"/>
        <end position="242"/>
    </location>
</feature>
<dbReference type="AlphaFoldDB" id="A0A1I3Y829"/>
<feature type="transmembrane region" description="Helical" evidence="7">
    <location>
        <begin position="21"/>
        <end position="42"/>
    </location>
</feature>
<reference evidence="11" key="1">
    <citation type="submission" date="2016-10" db="EMBL/GenBank/DDBJ databases">
        <authorList>
            <person name="Varghese N."/>
            <person name="Submissions S."/>
        </authorList>
    </citation>
    <scope>NUCLEOTIDE SEQUENCE [LARGE SCALE GENOMIC DNA]</scope>
    <source>
        <strain evidence="11">DSM 16108</strain>
    </source>
</reference>
<dbReference type="InterPro" id="IPR003838">
    <property type="entry name" value="ABC3_permease_C"/>
</dbReference>
<evidence type="ECO:0000256" key="5">
    <source>
        <dbReference type="ARBA" id="ARBA00023136"/>
    </source>
</evidence>
<keyword evidence="3 7" id="KW-0812">Transmembrane</keyword>
<evidence type="ECO:0000256" key="3">
    <source>
        <dbReference type="ARBA" id="ARBA00022692"/>
    </source>
</evidence>
<dbReference type="InterPro" id="IPR025857">
    <property type="entry name" value="MacB_PCD"/>
</dbReference>
<comment type="similarity">
    <text evidence="6">Belongs to the ABC-4 integral membrane protein family.</text>
</comment>
<feature type="transmembrane region" description="Helical" evidence="7">
    <location>
        <begin position="367"/>
        <end position="387"/>
    </location>
</feature>
<dbReference type="GO" id="GO:0005886">
    <property type="term" value="C:plasma membrane"/>
    <property type="evidence" value="ECO:0007669"/>
    <property type="project" value="UniProtKB-SubCell"/>
</dbReference>
<dbReference type="InterPro" id="IPR050250">
    <property type="entry name" value="Macrolide_Exporter_MacB"/>
</dbReference>
<evidence type="ECO:0000259" key="8">
    <source>
        <dbReference type="Pfam" id="PF02687"/>
    </source>
</evidence>
<evidence type="ECO:0000313" key="11">
    <source>
        <dbReference type="Proteomes" id="UP000199589"/>
    </source>
</evidence>
<feature type="transmembrane region" description="Helical" evidence="7">
    <location>
        <begin position="280"/>
        <end position="305"/>
    </location>
</feature>
<evidence type="ECO:0000313" key="10">
    <source>
        <dbReference type="EMBL" id="SFK27932.1"/>
    </source>
</evidence>
<feature type="transmembrane region" description="Helical" evidence="7">
    <location>
        <begin position="325"/>
        <end position="347"/>
    </location>
</feature>
<name>A0A1I3Y829_9LACT</name>
<dbReference type="GO" id="GO:0022857">
    <property type="term" value="F:transmembrane transporter activity"/>
    <property type="evidence" value="ECO:0007669"/>
    <property type="project" value="TreeGrafter"/>
</dbReference>
<keyword evidence="11" id="KW-1185">Reference proteome</keyword>
<keyword evidence="2" id="KW-1003">Cell membrane</keyword>
<feature type="domain" description="ABC3 transporter permease C-terminal" evidence="8">
    <location>
        <begin position="284"/>
        <end position="397"/>
    </location>
</feature>
<evidence type="ECO:0000256" key="1">
    <source>
        <dbReference type="ARBA" id="ARBA00004651"/>
    </source>
</evidence>
<dbReference type="EMBL" id="FOSJ01000020">
    <property type="protein sequence ID" value="SFK27932.1"/>
    <property type="molecule type" value="Genomic_DNA"/>
</dbReference>
<protein>
    <submittedName>
        <fullName evidence="10">Putative ABC transport system permease protein</fullName>
    </submittedName>
</protein>
<dbReference type="PANTHER" id="PTHR30572:SF4">
    <property type="entry name" value="ABC TRANSPORTER PERMEASE YTRF"/>
    <property type="match status" value="1"/>
</dbReference>
<dbReference type="RefSeq" id="WP_072693751.1">
    <property type="nucleotide sequence ID" value="NZ_FOSJ01000020.1"/>
</dbReference>
<dbReference type="Proteomes" id="UP000199589">
    <property type="component" value="Unassembled WGS sequence"/>
</dbReference>
<organism evidence="10 11">
    <name type="scientific">Marinilactibacillus piezotolerans</name>
    <dbReference type="NCBI Taxonomy" id="258723"/>
    <lineage>
        <taxon>Bacteria</taxon>
        <taxon>Bacillati</taxon>
        <taxon>Bacillota</taxon>
        <taxon>Bacilli</taxon>
        <taxon>Lactobacillales</taxon>
        <taxon>Carnobacteriaceae</taxon>
        <taxon>Marinilactibacillus</taxon>
    </lineage>
</organism>
<sequence length="401" mass="43692">MNPLVFFKGAWNALLKNKKRSFLTMIGIVIGIAAVSTIMSIGRGFENYVLDSLNPDEGELLTVDIQFQADDPDWMLETNEDLFTDMDMRMIENVHGVQSVETININSEYASFDTTIDGEENYLEASLIEDSGSPVVAGRSLDSIDNERENRVVVVPYSLIESQYASEEAALGKGVSLGDQLYTIVGVSEGDVDASGILAGFLPQEIEIPKSSYNRYHEEDTIEDQISITVARGSLPSDVAEESVSLLEEEGTMRDRGTYTHFDMSALDDGLSQVLRGITLFIASVAGISLFIAGIGVMNMMYISVSERTKEIGIRRALGASQKSIRAQFVLEGVMMTSIGGIFGYLFGWLFSSIASFFLPFSTGLDLFTILVSIGVSALVGLIFSYAPANAASKKEIIDIL</sequence>
<keyword evidence="5 7" id="KW-0472">Membrane</keyword>
<dbReference type="Pfam" id="PF02687">
    <property type="entry name" value="FtsX"/>
    <property type="match status" value="1"/>
</dbReference>
<dbReference type="PANTHER" id="PTHR30572">
    <property type="entry name" value="MEMBRANE COMPONENT OF TRANSPORTER-RELATED"/>
    <property type="match status" value="1"/>
</dbReference>
<proteinExistence type="inferred from homology"/>
<gene>
    <name evidence="10" type="ORF">SAMN04488569_10206</name>
</gene>
<evidence type="ECO:0000259" key="9">
    <source>
        <dbReference type="Pfam" id="PF12704"/>
    </source>
</evidence>